<keyword evidence="3" id="KW-1185">Reference proteome</keyword>
<proteinExistence type="predicted"/>
<dbReference type="Proteomes" id="UP000011657">
    <property type="component" value="Unassembled WGS sequence"/>
</dbReference>
<evidence type="ECO:0000313" key="2">
    <source>
        <dbReference type="EMBL" id="ELZ18014.1"/>
    </source>
</evidence>
<keyword evidence="1" id="KW-0238">DNA-binding</keyword>
<dbReference type="InterPro" id="IPR010998">
    <property type="entry name" value="Integrase_recombinase_N"/>
</dbReference>
<evidence type="ECO:0000256" key="1">
    <source>
        <dbReference type="ARBA" id="ARBA00023125"/>
    </source>
</evidence>
<dbReference type="Gene3D" id="1.10.150.130">
    <property type="match status" value="1"/>
</dbReference>
<protein>
    <submittedName>
        <fullName evidence="2">Integrase family protein</fullName>
    </submittedName>
</protein>
<gene>
    <name evidence="2" type="ORF">C477_12437</name>
</gene>
<dbReference type="eggNOG" id="arCOG01250">
    <property type="taxonomic scope" value="Archaea"/>
</dbReference>
<dbReference type="AlphaFoldDB" id="M0C7Z1"/>
<comment type="caution">
    <text evidence="2">The sequence shown here is derived from an EMBL/GenBank/DDBJ whole genome shotgun (WGS) entry which is preliminary data.</text>
</comment>
<dbReference type="EMBL" id="AOIS01000037">
    <property type="protein sequence ID" value="ELZ18014.1"/>
    <property type="molecule type" value="Genomic_DNA"/>
</dbReference>
<sequence length="136" mass="15487">MARRDDDDLAETSLYNQMSSLRIFINWCESRDLLEGVSENIIMPNVEDDTRGEKIDQDRGKGILKRLRIYEYASLKHVLFSGPLECVSERPALSTSKTTIATICTSRQYIALIRVRRSRTSHLLNGTSIFTNGFAL</sequence>
<organism evidence="2 3">
    <name type="scientific">Haloterrigena salina JCM 13891</name>
    <dbReference type="NCBI Taxonomy" id="1227488"/>
    <lineage>
        <taxon>Archaea</taxon>
        <taxon>Methanobacteriati</taxon>
        <taxon>Methanobacteriota</taxon>
        <taxon>Stenosarchaea group</taxon>
        <taxon>Halobacteria</taxon>
        <taxon>Halobacteriales</taxon>
        <taxon>Natrialbaceae</taxon>
        <taxon>Haloterrigena</taxon>
    </lineage>
</organism>
<evidence type="ECO:0000313" key="3">
    <source>
        <dbReference type="Proteomes" id="UP000011657"/>
    </source>
</evidence>
<accession>M0C7Z1</accession>
<name>M0C7Z1_9EURY</name>
<reference evidence="2 3" key="1">
    <citation type="journal article" date="2014" name="PLoS Genet.">
        <title>Phylogenetically driven sequencing of extremely halophilic archaea reveals strategies for static and dynamic osmo-response.</title>
        <authorList>
            <person name="Becker E.A."/>
            <person name="Seitzer P.M."/>
            <person name="Tritt A."/>
            <person name="Larsen D."/>
            <person name="Krusor M."/>
            <person name="Yao A.I."/>
            <person name="Wu D."/>
            <person name="Madern D."/>
            <person name="Eisen J.A."/>
            <person name="Darling A.E."/>
            <person name="Facciotti M.T."/>
        </authorList>
    </citation>
    <scope>NUCLEOTIDE SEQUENCE [LARGE SCALE GENOMIC DNA]</scope>
    <source>
        <strain evidence="2 3">JCM 13891</strain>
    </source>
</reference>
<dbReference type="GO" id="GO:0003677">
    <property type="term" value="F:DNA binding"/>
    <property type="evidence" value="ECO:0007669"/>
    <property type="project" value="UniProtKB-KW"/>
</dbReference>